<organism evidence="8 9">
    <name type="scientific">Candidatus Shapirobacteria bacterium GW2011_GWE1_38_10</name>
    <dbReference type="NCBI Taxonomy" id="1618488"/>
    <lineage>
        <taxon>Bacteria</taxon>
        <taxon>Candidatus Shapironibacteriota</taxon>
    </lineage>
</organism>
<dbReference type="InterPro" id="IPR014717">
    <property type="entry name" value="Transl_elong_EF1B/ribsomal_bS6"/>
</dbReference>
<dbReference type="Pfam" id="PF01250">
    <property type="entry name" value="Ribosomal_S6"/>
    <property type="match status" value="1"/>
</dbReference>
<keyword evidence="2" id="KW-0699">rRNA-binding</keyword>
<dbReference type="InterPro" id="IPR020814">
    <property type="entry name" value="Ribosomal_S6_plastid/chlpt"/>
</dbReference>
<gene>
    <name evidence="8" type="ORF">US68_C0005G0015</name>
</gene>
<keyword evidence="5" id="KW-0687">Ribonucleoprotein</keyword>
<evidence type="ECO:0000256" key="2">
    <source>
        <dbReference type="ARBA" id="ARBA00022730"/>
    </source>
</evidence>
<evidence type="ECO:0000256" key="1">
    <source>
        <dbReference type="ARBA" id="ARBA00009512"/>
    </source>
</evidence>
<reference evidence="8 9" key="1">
    <citation type="journal article" date="2015" name="Nature">
        <title>rRNA introns, odd ribosomes, and small enigmatic genomes across a large radiation of phyla.</title>
        <authorList>
            <person name="Brown C.T."/>
            <person name="Hug L.A."/>
            <person name="Thomas B.C."/>
            <person name="Sharon I."/>
            <person name="Castelle C.J."/>
            <person name="Singh A."/>
            <person name="Wilkins M.J."/>
            <person name="Williams K.H."/>
            <person name="Banfield J.F."/>
        </authorList>
    </citation>
    <scope>NUCLEOTIDE SEQUENCE [LARGE SCALE GENOMIC DNA]</scope>
</reference>
<evidence type="ECO:0000256" key="6">
    <source>
        <dbReference type="ARBA" id="ARBA00035294"/>
    </source>
</evidence>
<dbReference type="AlphaFoldDB" id="A0A0G0I532"/>
<dbReference type="GO" id="GO:0019843">
    <property type="term" value="F:rRNA binding"/>
    <property type="evidence" value="ECO:0007669"/>
    <property type="project" value="UniProtKB-KW"/>
</dbReference>
<evidence type="ECO:0000313" key="8">
    <source>
        <dbReference type="EMBL" id="KKQ50448.1"/>
    </source>
</evidence>
<evidence type="ECO:0000313" key="9">
    <source>
        <dbReference type="Proteomes" id="UP000034231"/>
    </source>
</evidence>
<dbReference type="GO" id="GO:0006412">
    <property type="term" value="P:translation"/>
    <property type="evidence" value="ECO:0007669"/>
    <property type="project" value="InterPro"/>
</dbReference>
<dbReference type="Gene3D" id="3.30.70.60">
    <property type="match status" value="1"/>
</dbReference>
<proteinExistence type="inferred from homology"/>
<dbReference type="Proteomes" id="UP000034231">
    <property type="component" value="Unassembled WGS sequence"/>
</dbReference>
<evidence type="ECO:0000256" key="4">
    <source>
        <dbReference type="ARBA" id="ARBA00022980"/>
    </source>
</evidence>
<comment type="caution">
    <text evidence="8">The sequence shown here is derived from an EMBL/GenBank/DDBJ whole genome shotgun (WGS) entry which is preliminary data.</text>
</comment>
<protein>
    <recommendedName>
        <fullName evidence="6">Small ribosomal subunit protein bS6</fullName>
    </recommendedName>
    <alternativeName>
        <fullName evidence="7">30S ribosomal protein S6</fullName>
    </alternativeName>
</protein>
<evidence type="ECO:0000256" key="3">
    <source>
        <dbReference type="ARBA" id="ARBA00022884"/>
    </source>
</evidence>
<dbReference type="GO" id="GO:1990904">
    <property type="term" value="C:ribonucleoprotein complex"/>
    <property type="evidence" value="ECO:0007669"/>
    <property type="project" value="UniProtKB-KW"/>
</dbReference>
<dbReference type="InterPro" id="IPR000529">
    <property type="entry name" value="Ribosomal_bS6"/>
</dbReference>
<dbReference type="GO" id="GO:0005840">
    <property type="term" value="C:ribosome"/>
    <property type="evidence" value="ECO:0007669"/>
    <property type="project" value="UniProtKB-KW"/>
</dbReference>
<dbReference type="InterPro" id="IPR035980">
    <property type="entry name" value="Ribosomal_bS6_sf"/>
</dbReference>
<dbReference type="GO" id="GO:0003735">
    <property type="term" value="F:structural constituent of ribosome"/>
    <property type="evidence" value="ECO:0007669"/>
    <property type="project" value="InterPro"/>
</dbReference>
<dbReference type="NCBIfam" id="TIGR00166">
    <property type="entry name" value="S6"/>
    <property type="match status" value="1"/>
</dbReference>
<accession>A0A0G0I532</accession>
<dbReference type="InterPro" id="IPR020815">
    <property type="entry name" value="Ribosomal_bS6_CS"/>
</dbReference>
<dbReference type="PROSITE" id="PS01048">
    <property type="entry name" value="RIBOSOMAL_S6"/>
    <property type="match status" value="1"/>
</dbReference>
<evidence type="ECO:0000256" key="7">
    <source>
        <dbReference type="ARBA" id="ARBA00035520"/>
    </source>
</evidence>
<dbReference type="EMBL" id="LBTX01000005">
    <property type="protein sequence ID" value="KKQ50448.1"/>
    <property type="molecule type" value="Genomic_DNA"/>
</dbReference>
<name>A0A0G0I532_9BACT</name>
<dbReference type="CDD" id="cd00473">
    <property type="entry name" value="bS6"/>
    <property type="match status" value="1"/>
</dbReference>
<comment type="similarity">
    <text evidence="1">Belongs to the bacterial ribosomal protein bS6 family.</text>
</comment>
<keyword evidence="4 8" id="KW-0689">Ribosomal protein</keyword>
<dbReference type="SUPFAM" id="SSF54995">
    <property type="entry name" value="Ribosomal protein S6"/>
    <property type="match status" value="1"/>
</dbReference>
<sequence length="98" mass="11401">MKESNYKYEVIVALNPKTESKDKEKTIKLIEDKVTSMAFSINNRENLGNKELAYKIKGLEKGDFWVFTIGGDKPIKSAEFKLFLNRDLQVIRYLILKI</sequence>
<keyword evidence="3" id="KW-0694">RNA-binding</keyword>
<evidence type="ECO:0000256" key="5">
    <source>
        <dbReference type="ARBA" id="ARBA00023274"/>
    </source>
</evidence>